<organism evidence="1 2">
    <name type="scientific">Burkholderia ubonensis</name>
    <dbReference type="NCBI Taxonomy" id="101571"/>
    <lineage>
        <taxon>Bacteria</taxon>
        <taxon>Pseudomonadati</taxon>
        <taxon>Pseudomonadota</taxon>
        <taxon>Betaproteobacteria</taxon>
        <taxon>Burkholderiales</taxon>
        <taxon>Burkholderiaceae</taxon>
        <taxon>Burkholderia</taxon>
        <taxon>Burkholderia cepacia complex</taxon>
    </lineage>
</organism>
<gene>
    <name evidence="1" type="ORF">WJ35_05350</name>
</gene>
<protein>
    <recommendedName>
        <fullName evidence="3">Lipoprotein</fullName>
    </recommendedName>
</protein>
<accession>A0A1B4LBQ2</accession>
<evidence type="ECO:0000313" key="2">
    <source>
        <dbReference type="Proteomes" id="UP000243680"/>
    </source>
</evidence>
<proteinExistence type="predicted"/>
<reference evidence="1 2" key="1">
    <citation type="submission" date="2015-12" db="EMBL/GenBank/DDBJ databases">
        <title>Diversity of Burkholderia near neighbor genomes.</title>
        <authorList>
            <person name="Sahl J."/>
            <person name="Wagner D."/>
            <person name="Keim P."/>
        </authorList>
    </citation>
    <scope>NUCLEOTIDE SEQUENCE [LARGE SCALE GENOMIC DNA]</scope>
    <source>
        <strain evidence="1 2">MSMB0783</strain>
    </source>
</reference>
<dbReference type="RefSeq" id="WP_059474369.1">
    <property type="nucleotide sequence ID" value="NZ_CP013420.1"/>
</dbReference>
<evidence type="ECO:0000313" key="1">
    <source>
        <dbReference type="EMBL" id="AOJ74550.1"/>
    </source>
</evidence>
<dbReference type="AlphaFoldDB" id="A0A1B4LBQ2"/>
<evidence type="ECO:0008006" key="3">
    <source>
        <dbReference type="Google" id="ProtNLM"/>
    </source>
</evidence>
<dbReference type="Proteomes" id="UP000243680">
    <property type="component" value="Chromosome 1"/>
</dbReference>
<sequence length="105" mass="11381">MKKLIASLCAVLALAGCSDSHLKIKLTNNPAFPDIPRLRLTAVDQNVTVNGVEINDGDCPLNMVERFPRTITKGTSDTVDILSSCERVSKAAITTDDGTFNFTFH</sequence>
<dbReference type="PROSITE" id="PS51257">
    <property type="entry name" value="PROKAR_LIPOPROTEIN"/>
    <property type="match status" value="1"/>
</dbReference>
<dbReference type="EMBL" id="CP013420">
    <property type="protein sequence ID" value="AOJ74550.1"/>
    <property type="molecule type" value="Genomic_DNA"/>
</dbReference>
<name>A0A1B4LBQ2_9BURK</name>